<evidence type="ECO:0000256" key="1">
    <source>
        <dbReference type="ARBA" id="ARBA00009024"/>
    </source>
</evidence>
<feature type="compositionally biased region" description="Basic and acidic residues" evidence="2">
    <location>
        <begin position="175"/>
        <end position="186"/>
    </location>
</feature>
<dbReference type="Proteomes" id="UP001283361">
    <property type="component" value="Unassembled WGS sequence"/>
</dbReference>
<feature type="region of interest" description="Disordered" evidence="2">
    <location>
        <begin position="129"/>
        <end position="196"/>
    </location>
</feature>
<evidence type="ECO:0000313" key="4">
    <source>
        <dbReference type="Proteomes" id="UP001283361"/>
    </source>
</evidence>
<feature type="compositionally biased region" description="Polar residues" evidence="2">
    <location>
        <begin position="148"/>
        <end position="165"/>
    </location>
</feature>
<proteinExistence type="inferred from homology"/>
<accession>A0AAE1EA48</accession>
<comment type="caution">
    <text evidence="3">The sequence shown here is derived from an EMBL/GenBank/DDBJ whole genome shotgun (WGS) entry which is preliminary data.</text>
</comment>
<sequence length="398" mass="44444">MFFGRKLRTQFPELDGEKLLDGEERDHDKIKKSNYKTYADQKRHAKYSDLEVGDKVLVKQQLHSKTDTPFNATPFTLVSKRGNSCTIESNEGVQYKRNSTHVKKFLLPKTGESVSVSDVGDKNGRISKAVSQLIPPPETVSSHERPTSSDLAQSPNVHAGTSSETAVECDDITENESKELSERPNRVPDSPARITPLDLTLTEIPLDVSSTFNPGHQPVINSGYISDHPGSPEWQTIEFDDPPFYQPYYLQRRPTQDFSIHELPSLQSLSTTSADGAKASPPHVVVKQPHRSATTESVTDGRPWSYGLFRCTGDRRICLQGTFCSPCLSCRVSRDLEESAWVPCCVPYWLLVLRTKLRAHQDIAGSVLVDCCQVTWCCPCVLCQVAREIDQCQSEGQM</sequence>
<dbReference type="InterPro" id="IPR006461">
    <property type="entry name" value="PLAC_motif_containing"/>
</dbReference>
<organism evidence="3 4">
    <name type="scientific">Elysia crispata</name>
    <name type="common">lettuce slug</name>
    <dbReference type="NCBI Taxonomy" id="231223"/>
    <lineage>
        <taxon>Eukaryota</taxon>
        <taxon>Metazoa</taxon>
        <taxon>Spiralia</taxon>
        <taxon>Lophotrochozoa</taxon>
        <taxon>Mollusca</taxon>
        <taxon>Gastropoda</taxon>
        <taxon>Heterobranchia</taxon>
        <taxon>Euthyneura</taxon>
        <taxon>Panpulmonata</taxon>
        <taxon>Sacoglossa</taxon>
        <taxon>Placobranchoidea</taxon>
        <taxon>Plakobranchidae</taxon>
        <taxon>Elysia</taxon>
    </lineage>
</organism>
<feature type="region of interest" description="Disordered" evidence="2">
    <location>
        <begin position="271"/>
        <end position="298"/>
    </location>
</feature>
<keyword evidence="4" id="KW-1185">Reference proteome</keyword>
<name>A0AAE1EA48_9GAST</name>
<dbReference type="NCBIfam" id="TIGR01571">
    <property type="entry name" value="A_thal_Cys_rich"/>
    <property type="match status" value="1"/>
</dbReference>
<comment type="similarity">
    <text evidence="1">Belongs to the cornifelin family.</text>
</comment>
<reference evidence="3" key="1">
    <citation type="journal article" date="2023" name="G3 (Bethesda)">
        <title>A reference genome for the long-term kleptoplast-retaining sea slug Elysia crispata morphotype clarki.</title>
        <authorList>
            <person name="Eastman K.E."/>
            <person name="Pendleton A.L."/>
            <person name="Shaikh M.A."/>
            <person name="Suttiyut T."/>
            <person name="Ogas R."/>
            <person name="Tomko P."/>
            <person name="Gavelis G."/>
            <person name="Widhalm J.R."/>
            <person name="Wisecaver J.H."/>
        </authorList>
    </citation>
    <scope>NUCLEOTIDE SEQUENCE</scope>
    <source>
        <strain evidence="3">ECLA1</strain>
    </source>
</reference>
<protein>
    <submittedName>
        <fullName evidence="3">Uncharacterized protein</fullName>
    </submittedName>
</protein>
<dbReference type="EMBL" id="JAWDGP010000503">
    <property type="protein sequence ID" value="KAK3800039.1"/>
    <property type="molecule type" value="Genomic_DNA"/>
</dbReference>
<evidence type="ECO:0000313" key="3">
    <source>
        <dbReference type="EMBL" id="KAK3800039.1"/>
    </source>
</evidence>
<evidence type="ECO:0000256" key="2">
    <source>
        <dbReference type="SAM" id="MobiDB-lite"/>
    </source>
</evidence>
<gene>
    <name evidence="3" type="ORF">RRG08_029761</name>
</gene>
<dbReference type="Pfam" id="PF04749">
    <property type="entry name" value="PLAC8"/>
    <property type="match status" value="1"/>
</dbReference>
<dbReference type="AlphaFoldDB" id="A0AAE1EA48"/>
<dbReference type="PANTHER" id="PTHR15907">
    <property type="entry name" value="DUF614 FAMILY PROTEIN-RELATED"/>
    <property type="match status" value="1"/>
</dbReference>